<protein>
    <recommendedName>
        <fullName evidence="3">peptidylprolyl isomerase</fullName>
        <ecNumber evidence="3">5.2.1.8</ecNumber>
    </recommendedName>
</protein>
<keyword evidence="10" id="KW-1185">Reference proteome</keyword>
<comment type="caution">
    <text evidence="9">The sequence shown here is derived from an EMBL/GenBank/DDBJ whole genome shotgun (WGS) entry which is preliminary data.</text>
</comment>
<organism evidence="9 10">
    <name type="scientific">Nitrococcus mobilis Nb-231</name>
    <dbReference type="NCBI Taxonomy" id="314278"/>
    <lineage>
        <taxon>Bacteria</taxon>
        <taxon>Pseudomonadati</taxon>
        <taxon>Pseudomonadota</taxon>
        <taxon>Gammaproteobacteria</taxon>
        <taxon>Chromatiales</taxon>
        <taxon>Ectothiorhodospiraceae</taxon>
        <taxon>Nitrococcus</taxon>
    </lineage>
</organism>
<accession>A4BNL5</accession>
<dbReference type="PANTHER" id="PTHR47245:SF1">
    <property type="entry name" value="FOLDASE PROTEIN PRSA"/>
    <property type="match status" value="1"/>
</dbReference>
<evidence type="ECO:0000256" key="1">
    <source>
        <dbReference type="ARBA" id="ARBA00000971"/>
    </source>
</evidence>
<dbReference type="InterPro" id="IPR027304">
    <property type="entry name" value="Trigger_fact/SurA_dom_sf"/>
</dbReference>
<dbReference type="InterPro" id="IPR000297">
    <property type="entry name" value="PPIase_PpiC"/>
</dbReference>
<comment type="similarity">
    <text evidence="2">Belongs to the PpiC/parvulin rotamase family.</text>
</comment>
<evidence type="ECO:0000256" key="7">
    <source>
        <dbReference type="PROSITE-ProRule" id="PRU00278"/>
    </source>
</evidence>
<sequence>MQVAKIDEETISADGLVKWLKLNGTFDNLIEELVSEKLTVHAAKRAGINITLEEIQERFDQIRRVEGLHRAKDTQEFLQQLGVSLDDFEAYISDTLYKEKMLEEVRRDEAIQEYFSLNSPKFEGIEISHIVVDSENKAREILSLAEEEPDMFAELAREHSLDDDTKHNGGLVGKVLRGELQDEIEAKVFNASAGELLGPFQTPDELFYEIFKVEARHPAILDTETEKEVRRLVYRAWLEARAQEHRLEVL</sequence>
<dbReference type="SUPFAM" id="SSF54534">
    <property type="entry name" value="FKBP-like"/>
    <property type="match status" value="1"/>
</dbReference>
<dbReference type="EC" id="5.2.1.8" evidence="3"/>
<evidence type="ECO:0000313" key="9">
    <source>
        <dbReference type="EMBL" id="EAR22814.1"/>
    </source>
</evidence>
<dbReference type="InterPro" id="IPR050245">
    <property type="entry name" value="PrsA_foldase"/>
</dbReference>
<dbReference type="RefSeq" id="WP_005002185.1">
    <property type="nucleotide sequence ID" value="NZ_CH672427.1"/>
</dbReference>
<evidence type="ECO:0000256" key="4">
    <source>
        <dbReference type="ARBA" id="ARBA00022729"/>
    </source>
</evidence>
<dbReference type="InterPro" id="IPR023058">
    <property type="entry name" value="PPIase_PpiC_CS"/>
</dbReference>
<evidence type="ECO:0000256" key="6">
    <source>
        <dbReference type="ARBA" id="ARBA00023235"/>
    </source>
</evidence>
<feature type="domain" description="PpiC" evidence="8">
    <location>
        <begin position="122"/>
        <end position="202"/>
    </location>
</feature>
<dbReference type="SUPFAM" id="SSF109998">
    <property type="entry name" value="Triger factor/SurA peptide-binding domain-like"/>
    <property type="match status" value="1"/>
</dbReference>
<reference evidence="9 10" key="1">
    <citation type="submission" date="2006-02" db="EMBL/GenBank/DDBJ databases">
        <authorList>
            <person name="Waterbury J."/>
            <person name="Ferriera S."/>
            <person name="Johnson J."/>
            <person name="Kravitz S."/>
            <person name="Halpern A."/>
            <person name="Remington K."/>
            <person name="Beeson K."/>
            <person name="Tran B."/>
            <person name="Rogers Y.-H."/>
            <person name="Friedman R."/>
            <person name="Venter J.C."/>
        </authorList>
    </citation>
    <scope>NUCLEOTIDE SEQUENCE [LARGE SCALE GENOMIC DNA]</scope>
    <source>
        <strain evidence="9 10">Nb-231</strain>
    </source>
</reference>
<dbReference type="GO" id="GO:0003755">
    <property type="term" value="F:peptidyl-prolyl cis-trans isomerase activity"/>
    <property type="evidence" value="ECO:0007669"/>
    <property type="project" value="UniProtKB-KW"/>
</dbReference>
<dbReference type="PROSITE" id="PS01096">
    <property type="entry name" value="PPIC_PPIASE_1"/>
    <property type="match status" value="1"/>
</dbReference>
<dbReference type="InterPro" id="IPR046357">
    <property type="entry name" value="PPIase_dom_sf"/>
</dbReference>
<dbReference type="PANTHER" id="PTHR47245">
    <property type="entry name" value="PEPTIDYLPROLYL ISOMERASE"/>
    <property type="match status" value="1"/>
</dbReference>
<evidence type="ECO:0000256" key="5">
    <source>
        <dbReference type="ARBA" id="ARBA00023110"/>
    </source>
</evidence>
<evidence type="ECO:0000256" key="2">
    <source>
        <dbReference type="ARBA" id="ARBA00007656"/>
    </source>
</evidence>
<dbReference type="Gene3D" id="1.10.4030.10">
    <property type="entry name" value="Porin chaperone SurA, peptide-binding domain"/>
    <property type="match status" value="1"/>
</dbReference>
<comment type="catalytic activity">
    <reaction evidence="1">
        <text>[protein]-peptidylproline (omega=180) = [protein]-peptidylproline (omega=0)</text>
        <dbReference type="Rhea" id="RHEA:16237"/>
        <dbReference type="Rhea" id="RHEA-COMP:10747"/>
        <dbReference type="Rhea" id="RHEA-COMP:10748"/>
        <dbReference type="ChEBI" id="CHEBI:83833"/>
        <dbReference type="ChEBI" id="CHEBI:83834"/>
        <dbReference type="EC" id="5.2.1.8"/>
    </reaction>
</comment>
<name>A4BNL5_9GAMM</name>
<evidence type="ECO:0000259" key="8">
    <source>
        <dbReference type="PROSITE" id="PS50198"/>
    </source>
</evidence>
<dbReference type="STRING" id="314278.NB231_10188"/>
<dbReference type="Gene3D" id="3.10.50.40">
    <property type="match status" value="1"/>
</dbReference>
<keyword evidence="6 7" id="KW-0413">Isomerase</keyword>
<dbReference type="PROSITE" id="PS50198">
    <property type="entry name" value="PPIC_PPIASE_2"/>
    <property type="match status" value="1"/>
</dbReference>
<dbReference type="Pfam" id="PF00639">
    <property type="entry name" value="Rotamase"/>
    <property type="match status" value="1"/>
</dbReference>
<dbReference type="EMBL" id="AAOF01000002">
    <property type="protein sequence ID" value="EAR22814.1"/>
    <property type="molecule type" value="Genomic_DNA"/>
</dbReference>
<dbReference type="eggNOG" id="COG0760">
    <property type="taxonomic scope" value="Bacteria"/>
</dbReference>
<dbReference type="Proteomes" id="UP000003374">
    <property type="component" value="Unassembled WGS sequence"/>
</dbReference>
<keyword evidence="5 7" id="KW-0697">Rotamase</keyword>
<gene>
    <name evidence="9" type="ORF">NB231_10188</name>
</gene>
<proteinExistence type="inferred from homology"/>
<keyword evidence="4" id="KW-0732">Signal</keyword>
<evidence type="ECO:0000256" key="3">
    <source>
        <dbReference type="ARBA" id="ARBA00013194"/>
    </source>
</evidence>
<evidence type="ECO:0000313" key="10">
    <source>
        <dbReference type="Proteomes" id="UP000003374"/>
    </source>
</evidence>
<dbReference type="HOGENOM" id="CLU_082394_1_0_6"/>
<dbReference type="AlphaFoldDB" id="A4BNL5"/>